<feature type="transmembrane region" description="Helical" evidence="1">
    <location>
        <begin position="1110"/>
        <end position="1128"/>
    </location>
</feature>
<sequence length="1435" mass="161131">DSQALYTNLQTVYVSTLGHDFVNCGSYDEPCRSVKSAVLRVTWGGRILLNGTGTEKHPYDCGNSNTTLYINKRVTIEGVYFKPRVSCHHGINFQVHPSKGQSSGILLSGIIFSRTALTFNDSLNAKIIDCLFENALTALTIQIQDSAAFELDIRYSKFLHNEVLCIKLSLLTPGTNGTSQVFLRIFDTHFMGNGLRNRRLTESGIIKITSKAEVNITSARIITSIQNVTCSENYGYFMNLNASSAVTEETFTDIRLHHNIQSLSQKVARKFDVDSLYYSVTRETLVRFINLQCIQNFDLRCIAIHSQKADVEIRNSKLVGQSANESYLNKGAGLFLVANITALLNVSNTNFTSNKAVMGGCVFANAPDGTLTAKFTNVKFEHCNGIKTGCALAVGEPPLQHQYYGSCPSKMHLTITNANIVACQGKFHKCIIVFLCLKSGVITIEGSQWMNNLKKTSSSLHIRANNGNGEMALSVSRSSFKNNEGSSISMAAPNSNGGNVTIVDTLIANNVKRQKTGLSISPKYLLKLVNVSIVQAHYGLKMISRADPWREVYPVDIAVYNCTFKDNIYDMLFSLLDPRSVRLMIRNTVFTSKETWKRSYAIRFHIPPLTKLNTSQAVIGLDNNTFEFRPSTNFALFFRGNKTLWIRQSTFRNCVCLYREKWTVLRSGLSDSYFYETATGALSIITTPDTPSKSGCVHRNTRDDTHPLWTYDSDVVIENTIFQDNTGIIAGAVSINNGNITFQNCVFRDNFGIEQAGHVYSAYGTGQVLFKDCFFVRTKEGLKLRNGTFSKATLLYSESGGPMRFQNTSMTSFVSAWSPYPVLHISSGGYFSMDHNTTIQCNKGGQLWLENTTHFSSAENMKNFCKLNVTSLKFTCWTCAAGYYSLRGGRSRGLDVVDKITCYKCPFGATCQTGIITAEENFWGYQSTKRPPELAFIPCPDSYCRSPATGSSEYNECVGNRTSILCGTCAPGYSETLLSTDCLANEKCSNSVYWLIIILATTSLATYLLIKPPIFKFLKKQILWFWDQEHGIVKEDLGDVCEHLDSGHLKIVFYFYQAAEVLTVSSTDDLLHKICFMSVIIAGFNFQFRIFKEKAGCPFVGLTAVTKELMLSGTVFATMAEVFIIYWLHFGFNILRRKAVPSPQRYIATIIEIMLLGYERLAETSLKLLRCVPIGSENRLYLDGSITCWQWWQYALLAYVIVFVVPFFFVLYFGSFKLYRGLVSTGEFLGACIMPLPFLIYWLIRHKMRPNTDPSLVRGKPENEPVLEVLQGPFRPPNDDDSGTLYWESVLIGRRLILLACRAFIEDAMLCSVLMAALCNVNLFHHLRKNPYHSTITNSTETVSLFALVIISLINIPKATLISFSTSRHGPSIRYLQAMEWIEICALLFFPLWFCLCVALAIISQLFRFIAPIAIQIYRYLRRCHTTTWSTIDMR</sequence>
<keyword evidence="1" id="KW-0812">Transmembrane</keyword>
<protein>
    <submittedName>
        <fullName evidence="2">Uncharacterized protein</fullName>
    </submittedName>
</protein>
<feature type="non-terminal residue" evidence="2">
    <location>
        <position position="1"/>
    </location>
</feature>
<keyword evidence="3" id="KW-1185">Reference proteome</keyword>
<evidence type="ECO:0000313" key="2">
    <source>
        <dbReference type="EMBL" id="CAH3113830.1"/>
    </source>
</evidence>
<feature type="non-terminal residue" evidence="2">
    <location>
        <position position="1435"/>
    </location>
</feature>
<organism evidence="2 3">
    <name type="scientific">Pocillopora meandrina</name>
    <dbReference type="NCBI Taxonomy" id="46732"/>
    <lineage>
        <taxon>Eukaryota</taxon>
        <taxon>Metazoa</taxon>
        <taxon>Cnidaria</taxon>
        <taxon>Anthozoa</taxon>
        <taxon>Hexacorallia</taxon>
        <taxon>Scleractinia</taxon>
        <taxon>Astrocoeniina</taxon>
        <taxon>Pocilloporidae</taxon>
        <taxon>Pocillopora</taxon>
    </lineage>
</organism>
<dbReference type="InterPro" id="IPR011050">
    <property type="entry name" value="Pectin_lyase_fold/virulence"/>
</dbReference>
<feature type="transmembrane region" description="Helical" evidence="1">
    <location>
        <begin position="1228"/>
        <end position="1244"/>
    </location>
</feature>
<gene>
    <name evidence="2" type="ORF">PMEA_00005750</name>
</gene>
<feature type="transmembrane region" description="Helical" evidence="1">
    <location>
        <begin position="1304"/>
        <end position="1323"/>
    </location>
</feature>
<name>A0AAU9WGH7_9CNID</name>
<keyword evidence="1" id="KW-0472">Membrane</keyword>
<evidence type="ECO:0000313" key="3">
    <source>
        <dbReference type="Proteomes" id="UP001159428"/>
    </source>
</evidence>
<feature type="transmembrane region" description="Helical" evidence="1">
    <location>
        <begin position="1194"/>
        <end position="1216"/>
    </location>
</feature>
<accession>A0AAU9WGH7</accession>
<comment type="caution">
    <text evidence="2">The sequence shown here is derived from an EMBL/GenBank/DDBJ whole genome shotgun (WGS) entry which is preliminary data.</text>
</comment>
<keyword evidence="1" id="KW-1133">Transmembrane helix</keyword>
<dbReference type="Proteomes" id="UP001159428">
    <property type="component" value="Unassembled WGS sequence"/>
</dbReference>
<feature type="transmembrane region" description="Helical" evidence="1">
    <location>
        <begin position="1070"/>
        <end position="1090"/>
    </location>
</feature>
<feature type="transmembrane region" description="Helical" evidence="1">
    <location>
        <begin position="1343"/>
        <end position="1364"/>
    </location>
</feature>
<dbReference type="EMBL" id="CALNXJ010000014">
    <property type="protein sequence ID" value="CAH3113830.1"/>
    <property type="molecule type" value="Genomic_DNA"/>
</dbReference>
<proteinExistence type="predicted"/>
<reference evidence="2 3" key="1">
    <citation type="submission" date="2022-05" db="EMBL/GenBank/DDBJ databases">
        <authorList>
            <consortium name="Genoscope - CEA"/>
            <person name="William W."/>
        </authorList>
    </citation>
    <scope>NUCLEOTIDE SEQUENCE [LARGE SCALE GENOMIC DNA]</scope>
</reference>
<dbReference type="SUPFAM" id="SSF51126">
    <property type="entry name" value="Pectin lyase-like"/>
    <property type="match status" value="2"/>
</dbReference>
<feature type="transmembrane region" description="Helical" evidence="1">
    <location>
        <begin position="992"/>
        <end position="1010"/>
    </location>
</feature>
<feature type="transmembrane region" description="Helical" evidence="1">
    <location>
        <begin position="1384"/>
        <end position="1407"/>
    </location>
</feature>
<evidence type="ECO:0000256" key="1">
    <source>
        <dbReference type="SAM" id="Phobius"/>
    </source>
</evidence>